<gene>
    <name evidence="7" type="primary">pdxY</name>
    <name evidence="7" type="ORF">JL106_16345</name>
</gene>
<evidence type="ECO:0000313" key="7">
    <source>
        <dbReference type="EMBL" id="MBM9468855.1"/>
    </source>
</evidence>
<evidence type="ECO:0000256" key="3">
    <source>
        <dbReference type="ARBA" id="ARBA00022741"/>
    </source>
</evidence>
<dbReference type="NCBIfam" id="TIGR00687">
    <property type="entry name" value="pyridox_kin"/>
    <property type="match status" value="1"/>
</dbReference>
<protein>
    <recommendedName>
        <fullName evidence="1">pyridoxal kinase</fullName>
        <ecNumber evidence="1">2.7.1.35</ecNumber>
    </recommendedName>
</protein>
<dbReference type="InterPro" id="IPR004625">
    <property type="entry name" value="PyrdxlKinase"/>
</dbReference>
<dbReference type="SUPFAM" id="SSF53613">
    <property type="entry name" value="Ribokinase-like"/>
    <property type="match status" value="1"/>
</dbReference>
<dbReference type="Gene3D" id="3.40.1190.20">
    <property type="match status" value="1"/>
</dbReference>
<keyword evidence="4 7" id="KW-0418">Kinase</keyword>
<evidence type="ECO:0000313" key="8">
    <source>
        <dbReference type="Proteomes" id="UP000663792"/>
    </source>
</evidence>
<proteinExistence type="predicted"/>
<dbReference type="GO" id="GO:0009443">
    <property type="term" value="P:pyridoxal 5'-phosphate salvage"/>
    <property type="evidence" value="ECO:0007669"/>
    <property type="project" value="InterPro"/>
</dbReference>
<dbReference type="Pfam" id="PF08543">
    <property type="entry name" value="Phos_pyr_kin"/>
    <property type="match status" value="1"/>
</dbReference>
<dbReference type="NCBIfam" id="NF004398">
    <property type="entry name" value="PRK05756.1"/>
    <property type="match status" value="1"/>
</dbReference>
<sequence>MRILSIQSSVAYGYVGNSAATFPLQRLGNEVWPVLTVHFSNHTGYGQWRGQVFDPAVVAEVIEGIADRGVLGTADAVLTGYQGSPGVAQVVLDTVARVRSLNPSAVYCCDPVMGDVGRGMFVLPGLPELIRERVVPVADVLTPNAFELAYLSAPEPDPAAVDLSRLASVDGLLTAVETVRGMGPSTVLVTSVEHAGGVGRIETDQPEIAMVAVDETGAYEVRTPRLPISVNGAGDVTAALFLAHLAEGVEVALARTASSVYAVLERTAASASREIQLVDAQQSIADPLCEFPVRRLA</sequence>
<comment type="caution">
    <text evidence="7">The sequence shown here is derived from an EMBL/GenBank/DDBJ whole genome shotgun (WGS) entry which is preliminary data.</text>
</comment>
<accession>A0A938YAE1</accession>
<dbReference type="EC" id="2.7.1.35" evidence="1"/>
<keyword evidence="5" id="KW-0067">ATP-binding</keyword>
<dbReference type="GO" id="GO:0005524">
    <property type="term" value="F:ATP binding"/>
    <property type="evidence" value="ECO:0007669"/>
    <property type="project" value="UniProtKB-KW"/>
</dbReference>
<dbReference type="EMBL" id="JAERWK010000021">
    <property type="protein sequence ID" value="MBM9468855.1"/>
    <property type="molecule type" value="Genomic_DNA"/>
</dbReference>
<keyword evidence="2 7" id="KW-0808">Transferase</keyword>
<evidence type="ECO:0000256" key="2">
    <source>
        <dbReference type="ARBA" id="ARBA00022679"/>
    </source>
</evidence>
<evidence type="ECO:0000256" key="1">
    <source>
        <dbReference type="ARBA" id="ARBA00012104"/>
    </source>
</evidence>
<dbReference type="GO" id="GO:0005829">
    <property type="term" value="C:cytosol"/>
    <property type="evidence" value="ECO:0007669"/>
    <property type="project" value="TreeGrafter"/>
</dbReference>
<dbReference type="RefSeq" id="WP_205261809.1">
    <property type="nucleotide sequence ID" value="NZ_JAERWK010000021.1"/>
</dbReference>
<evidence type="ECO:0000259" key="6">
    <source>
        <dbReference type="Pfam" id="PF08543"/>
    </source>
</evidence>
<feature type="domain" description="Pyridoxamine kinase/Phosphomethylpyrimidine kinase" evidence="6">
    <location>
        <begin position="73"/>
        <end position="257"/>
    </location>
</feature>
<dbReference type="InterPro" id="IPR029056">
    <property type="entry name" value="Ribokinase-like"/>
</dbReference>
<dbReference type="AlphaFoldDB" id="A0A938YAE1"/>
<dbReference type="PANTHER" id="PTHR10534">
    <property type="entry name" value="PYRIDOXAL KINASE"/>
    <property type="match status" value="1"/>
</dbReference>
<organism evidence="7 8">
    <name type="scientific">Nakamurella leprariae</name>
    <dbReference type="NCBI Taxonomy" id="2803911"/>
    <lineage>
        <taxon>Bacteria</taxon>
        <taxon>Bacillati</taxon>
        <taxon>Actinomycetota</taxon>
        <taxon>Actinomycetes</taxon>
        <taxon>Nakamurellales</taxon>
        <taxon>Nakamurellaceae</taxon>
        <taxon>Nakamurella</taxon>
    </lineage>
</organism>
<dbReference type="CDD" id="cd01173">
    <property type="entry name" value="pyridoxal_pyridoxamine_kinase"/>
    <property type="match status" value="1"/>
</dbReference>
<dbReference type="InterPro" id="IPR013749">
    <property type="entry name" value="PM/HMP-P_kinase-1"/>
</dbReference>
<evidence type="ECO:0000256" key="5">
    <source>
        <dbReference type="ARBA" id="ARBA00022840"/>
    </source>
</evidence>
<name>A0A938YAE1_9ACTN</name>
<dbReference type="GO" id="GO:0008478">
    <property type="term" value="F:pyridoxal kinase activity"/>
    <property type="evidence" value="ECO:0007669"/>
    <property type="project" value="UniProtKB-EC"/>
</dbReference>
<reference evidence="7" key="1">
    <citation type="submission" date="2021-01" db="EMBL/GenBank/DDBJ databases">
        <title>YIM 132084 draft genome.</title>
        <authorList>
            <person name="An D."/>
        </authorList>
    </citation>
    <scope>NUCLEOTIDE SEQUENCE</scope>
    <source>
        <strain evidence="7">YIM 132084</strain>
    </source>
</reference>
<dbReference type="PANTHER" id="PTHR10534:SF2">
    <property type="entry name" value="PYRIDOXAL KINASE"/>
    <property type="match status" value="1"/>
</dbReference>
<keyword evidence="3" id="KW-0547">Nucleotide-binding</keyword>
<evidence type="ECO:0000256" key="4">
    <source>
        <dbReference type="ARBA" id="ARBA00022777"/>
    </source>
</evidence>
<keyword evidence="8" id="KW-1185">Reference proteome</keyword>
<dbReference type="Proteomes" id="UP000663792">
    <property type="component" value="Unassembled WGS sequence"/>
</dbReference>